<dbReference type="PRINTS" id="PR00119">
    <property type="entry name" value="CATATPASE"/>
</dbReference>
<evidence type="ECO:0000313" key="13">
    <source>
        <dbReference type="Proteomes" id="UP000194798"/>
    </source>
</evidence>
<comment type="caution">
    <text evidence="9">Lacks conserved residue(s) required for the propagation of feature annotation.</text>
</comment>
<dbReference type="EC" id="7.2.2.12" evidence="7"/>
<dbReference type="GO" id="GO:0016463">
    <property type="term" value="F:P-type zinc transporter activity"/>
    <property type="evidence" value="ECO:0007669"/>
    <property type="project" value="UniProtKB-EC"/>
</dbReference>
<dbReference type="SUPFAM" id="SSF81653">
    <property type="entry name" value="Calcium ATPase, transduction domain A"/>
    <property type="match status" value="1"/>
</dbReference>
<keyword evidence="9" id="KW-0479">Metal-binding</keyword>
<proteinExistence type="inferred from homology"/>
<dbReference type="Gene3D" id="2.70.150.10">
    <property type="entry name" value="Calcium-transporting ATPase, cytoplasmic transduction domain A"/>
    <property type="match status" value="1"/>
</dbReference>
<evidence type="ECO:0000256" key="4">
    <source>
        <dbReference type="ARBA" id="ARBA00022967"/>
    </source>
</evidence>
<dbReference type="InterPro" id="IPR044492">
    <property type="entry name" value="P_typ_ATPase_HD_dom"/>
</dbReference>
<dbReference type="SUPFAM" id="SSF56784">
    <property type="entry name" value="HAD-like"/>
    <property type="match status" value="1"/>
</dbReference>
<evidence type="ECO:0000256" key="7">
    <source>
        <dbReference type="ARBA" id="ARBA00039097"/>
    </source>
</evidence>
<dbReference type="SFLD" id="SFLDF00027">
    <property type="entry name" value="p-type_atpase"/>
    <property type="match status" value="1"/>
</dbReference>
<dbReference type="SFLD" id="SFLDG00002">
    <property type="entry name" value="C1.7:_P-type_atpase_like"/>
    <property type="match status" value="1"/>
</dbReference>
<comment type="caution">
    <text evidence="12">The sequence shown here is derived from an EMBL/GenBank/DDBJ whole genome shotgun (WGS) entry which is preliminary data.</text>
</comment>
<evidence type="ECO:0000256" key="8">
    <source>
        <dbReference type="ARBA" id="ARBA00047308"/>
    </source>
</evidence>
<dbReference type="RefSeq" id="WP_086489661.1">
    <property type="nucleotide sequence ID" value="NZ_MSLT01000024.1"/>
</dbReference>
<evidence type="ECO:0000256" key="10">
    <source>
        <dbReference type="SAM" id="MobiDB-lite"/>
    </source>
</evidence>
<evidence type="ECO:0000259" key="11">
    <source>
        <dbReference type="Pfam" id="PF00122"/>
    </source>
</evidence>
<keyword evidence="9" id="KW-0547">Nucleotide-binding</keyword>
<feature type="domain" description="P-type ATPase A" evidence="11">
    <location>
        <begin position="168"/>
        <end position="267"/>
    </location>
</feature>
<feature type="transmembrane region" description="Helical" evidence="9">
    <location>
        <begin position="85"/>
        <end position="105"/>
    </location>
</feature>
<dbReference type="InterPro" id="IPR059000">
    <property type="entry name" value="ATPase_P-type_domA"/>
</dbReference>
<dbReference type="InterPro" id="IPR023299">
    <property type="entry name" value="ATPase_P-typ_cyto_dom_N"/>
</dbReference>
<comment type="subcellular location">
    <subcellularLocation>
        <location evidence="9">Cell membrane</location>
    </subcellularLocation>
    <subcellularLocation>
        <location evidence="1">Membrane</location>
    </subcellularLocation>
</comment>
<keyword evidence="9" id="KW-1003">Cell membrane</keyword>
<dbReference type="Proteomes" id="UP000194798">
    <property type="component" value="Unassembled WGS sequence"/>
</dbReference>
<dbReference type="NCBIfam" id="TIGR01525">
    <property type="entry name" value="ATPase-IB_hvy"/>
    <property type="match status" value="1"/>
</dbReference>
<keyword evidence="6 9" id="KW-0472">Membrane</keyword>
<dbReference type="PROSITE" id="PS00154">
    <property type="entry name" value="ATPASE_E1_E2"/>
    <property type="match status" value="1"/>
</dbReference>
<dbReference type="InterPro" id="IPR027256">
    <property type="entry name" value="P-typ_ATPase_IB"/>
</dbReference>
<keyword evidence="4" id="KW-1278">Translocase</keyword>
<dbReference type="AlphaFoldDB" id="A0A251X2Z2"/>
<dbReference type="GO" id="GO:0005524">
    <property type="term" value="F:ATP binding"/>
    <property type="evidence" value="ECO:0007669"/>
    <property type="project" value="UniProtKB-UniRule"/>
</dbReference>
<evidence type="ECO:0000256" key="2">
    <source>
        <dbReference type="ARBA" id="ARBA00006024"/>
    </source>
</evidence>
<dbReference type="SFLD" id="SFLDG01129">
    <property type="entry name" value="C1.5:_HAD__Beta-PGM__Phosphata"/>
    <property type="match status" value="1"/>
</dbReference>
<keyword evidence="5 9" id="KW-1133">Transmembrane helix</keyword>
<dbReference type="Pfam" id="PF00122">
    <property type="entry name" value="E1-E2_ATPase"/>
    <property type="match status" value="1"/>
</dbReference>
<protein>
    <recommendedName>
        <fullName evidence="7">P-type Zn(2+) transporter</fullName>
        <ecNumber evidence="7">7.2.2.12</ecNumber>
    </recommendedName>
</protein>
<dbReference type="PANTHER" id="PTHR48085">
    <property type="entry name" value="CADMIUM/ZINC-TRANSPORTING ATPASE HMA2-RELATED"/>
    <property type="match status" value="1"/>
</dbReference>
<dbReference type="InterPro" id="IPR036412">
    <property type="entry name" value="HAD-like_sf"/>
</dbReference>
<gene>
    <name evidence="12" type="ORF">TPSD3_16445</name>
</gene>
<accession>A0A251X2Z2</accession>
<dbReference type="OrthoDB" id="9814270at2"/>
<feature type="compositionally biased region" description="Low complexity" evidence="10">
    <location>
        <begin position="36"/>
        <end position="49"/>
    </location>
</feature>
<feature type="transmembrane region" description="Helical" evidence="9">
    <location>
        <begin position="126"/>
        <end position="151"/>
    </location>
</feature>
<dbReference type="GO" id="GO:0005886">
    <property type="term" value="C:plasma membrane"/>
    <property type="evidence" value="ECO:0007669"/>
    <property type="project" value="UniProtKB-SubCell"/>
</dbReference>
<dbReference type="InterPro" id="IPR008250">
    <property type="entry name" value="ATPase_P-typ_transduc_dom_A_sf"/>
</dbReference>
<dbReference type="Pfam" id="PF00702">
    <property type="entry name" value="Hydrolase"/>
    <property type="match status" value="1"/>
</dbReference>
<evidence type="ECO:0000256" key="1">
    <source>
        <dbReference type="ARBA" id="ARBA00004370"/>
    </source>
</evidence>
<evidence type="ECO:0000256" key="9">
    <source>
        <dbReference type="RuleBase" id="RU362081"/>
    </source>
</evidence>
<feature type="region of interest" description="Disordered" evidence="10">
    <location>
        <begin position="34"/>
        <end position="56"/>
    </location>
</feature>
<dbReference type="InterPro" id="IPR001757">
    <property type="entry name" value="P_typ_ATPase"/>
</dbReference>
<dbReference type="NCBIfam" id="TIGR01494">
    <property type="entry name" value="ATPase_P-type"/>
    <property type="match status" value="1"/>
</dbReference>
<evidence type="ECO:0000256" key="5">
    <source>
        <dbReference type="ARBA" id="ARBA00022989"/>
    </source>
</evidence>
<dbReference type="PROSITE" id="PS01229">
    <property type="entry name" value="COF_2"/>
    <property type="match status" value="1"/>
</dbReference>
<dbReference type="InterPro" id="IPR018303">
    <property type="entry name" value="ATPase_P-typ_P_site"/>
</dbReference>
<keyword evidence="3 9" id="KW-0812">Transmembrane</keyword>
<dbReference type="SFLD" id="SFLDS00003">
    <property type="entry name" value="Haloacid_Dehalogenase"/>
    <property type="match status" value="1"/>
</dbReference>
<dbReference type="EMBL" id="MSLT01000024">
    <property type="protein sequence ID" value="OUD11645.1"/>
    <property type="molecule type" value="Genomic_DNA"/>
</dbReference>
<keyword evidence="13" id="KW-1185">Reference proteome</keyword>
<evidence type="ECO:0000256" key="3">
    <source>
        <dbReference type="ARBA" id="ARBA00022692"/>
    </source>
</evidence>
<dbReference type="PANTHER" id="PTHR48085:SF5">
    <property type="entry name" value="CADMIUM_ZINC-TRANSPORTING ATPASE HMA4-RELATED"/>
    <property type="match status" value="1"/>
</dbReference>
<evidence type="ECO:0000256" key="6">
    <source>
        <dbReference type="ARBA" id="ARBA00023136"/>
    </source>
</evidence>
<keyword evidence="9" id="KW-0067">ATP-binding</keyword>
<sequence>MLLLGLELVLASYVGLRVYEKSRGKIVSGTSLSAVTESPTTPHTTPSDPKLLQEPSRGEKSVHLHYVKVSGATLGLSVLASLNPIWMPITLAGFTYSAIPYLRLVEHSLFKKKKIDGYVLYGVADLMTLGLGHVFTATLGISLTHIAYYLVSNAEERSKNSLIDVFKQQPRTVWLLRDNVELEVPLEQVRQGDIIVISTGEIIAVDGVVITGIAAVDQHTLTGESQPAEKTVGDMVLASTLVLSGCIQVQVLTAGSDTTAAKISELLTHSIDFKTHSQLKGEQWADAWSVPFLILGFSAMPFLGPTATVVILNGHIAQSIRITAPLSTLNYLNVAAHRGLLIKDGRVLEDLPNADAFVFDKTGTLTSDEPSVGRVIIYDVNYHENEILMMAAAAERKLAHPIARAIVKKAESLDLTLPDIEDAHFQVGYGVSVMIGDRLVQVGSYRFMQQEGVELPDDSDQDIQQAHNAGHSLVMVSCNRHLVAILEMHATLRPEVIDIINKLRDRRSCILAIVSGDQEQPTRKLAERLGMDHYFYNILPQNKADIVEHLQQRGYTVCFVGDGVNDTIAMKKANISISLSGATSIATDTAQIVLMDGSLKHLPDLLEISTELEKNLDRSWLLNVVPSTLTVIGAFFWRMDILTSVVLTQGGLGLGVANAALPLRQLKTESPTPLLPHQSYAEYERTAGE</sequence>
<dbReference type="Gene3D" id="3.40.50.1000">
    <property type="entry name" value="HAD superfamily/HAD-like"/>
    <property type="match status" value="1"/>
</dbReference>
<dbReference type="Gene3D" id="3.40.1110.10">
    <property type="entry name" value="Calcium-transporting ATPase, cytoplasmic domain N"/>
    <property type="match status" value="1"/>
</dbReference>
<dbReference type="InterPro" id="IPR051014">
    <property type="entry name" value="Cation_Transport_ATPase_IB"/>
</dbReference>
<reference evidence="12 13" key="1">
    <citation type="submission" date="2016-12" db="EMBL/GenBank/DDBJ databases">
        <title>Thioflexothrix psekupsii D3 genome sequencing and assembly.</title>
        <authorList>
            <person name="Fomenkov A."/>
            <person name="Vincze T."/>
            <person name="Grabovich M."/>
            <person name="Anton B.P."/>
            <person name="Dubinina G."/>
            <person name="Orlova M."/>
            <person name="Belousova E."/>
            <person name="Roberts R.J."/>
        </authorList>
    </citation>
    <scope>NUCLEOTIDE SEQUENCE [LARGE SCALE GENOMIC DNA]</scope>
    <source>
        <strain evidence="12">D3</strain>
    </source>
</reference>
<evidence type="ECO:0000313" key="12">
    <source>
        <dbReference type="EMBL" id="OUD11645.1"/>
    </source>
</evidence>
<comment type="similarity">
    <text evidence="2 9">Belongs to the cation transport ATPase (P-type) (TC 3.A.3) family. Type IB subfamily.</text>
</comment>
<dbReference type="GO" id="GO:0046872">
    <property type="term" value="F:metal ion binding"/>
    <property type="evidence" value="ECO:0007669"/>
    <property type="project" value="UniProtKB-KW"/>
</dbReference>
<organism evidence="12 13">
    <name type="scientific">Thioflexithrix psekupsensis</name>
    <dbReference type="NCBI Taxonomy" id="1570016"/>
    <lineage>
        <taxon>Bacteria</taxon>
        <taxon>Pseudomonadati</taxon>
        <taxon>Pseudomonadota</taxon>
        <taxon>Gammaproteobacteria</taxon>
        <taxon>Thiotrichales</taxon>
        <taxon>Thioflexithrix</taxon>
    </lineage>
</organism>
<name>A0A251X2Z2_9GAMM</name>
<comment type="catalytic activity">
    <reaction evidence="8">
        <text>Zn(2+)(in) + ATP + H2O = Zn(2+)(out) + ADP + phosphate + H(+)</text>
        <dbReference type="Rhea" id="RHEA:20621"/>
        <dbReference type="ChEBI" id="CHEBI:15377"/>
        <dbReference type="ChEBI" id="CHEBI:15378"/>
        <dbReference type="ChEBI" id="CHEBI:29105"/>
        <dbReference type="ChEBI" id="CHEBI:30616"/>
        <dbReference type="ChEBI" id="CHEBI:43474"/>
        <dbReference type="ChEBI" id="CHEBI:456216"/>
        <dbReference type="EC" id="7.2.2.12"/>
    </reaction>
</comment>
<dbReference type="InterPro" id="IPR023214">
    <property type="entry name" value="HAD_sf"/>
</dbReference>
<dbReference type="GO" id="GO:0016887">
    <property type="term" value="F:ATP hydrolysis activity"/>
    <property type="evidence" value="ECO:0007669"/>
    <property type="project" value="InterPro"/>
</dbReference>